<protein>
    <submittedName>
        <fullName evidence="2">Uncharacterized protein</fullName>
    </submittedName>
</protein>
<dbReference type="Gene3D" id="1.25.40.10">
    <property type="entry name" value="Tetratricopeptide repeat domain"/>
    <property type="match status" value="1"/>
</dbReference>
<comment type="caution">
    <text evidence="2">The sequence shown here is derived from an EMBL/GenBank/DDBJ whole genome shotgun (WGS) entry which is preliminary data.</text>
</comment>
<evidence type="ECO:0000313" key="3">
    <source>
        <dbReference type="Proteomes" id="UP001500466"/>
    </source>
</evidence>
<accession>A0ABP9H3W5</accession>
<gene>
    <name evidence="2" type="ORF">GCM10023205_25410</name>
</gene>
<dbReference type="RefSeq" id="WP_345675504.1">
    <property type="nucleotide sequence ID" value="NZ_BAABHS010000007.1"/>
</dbReference>
<dbReference type="SUPFAM" id="SSF81901">
    <property type="entry name" value="HCP-like"/>
    <property type="match status" value="1"/>
</dbReference>
<evidence type="ECO:0000313" key="2">
    <source>
        <dbReference type="EMBL" id="GAA4960943.1"/>
    </source>
</evidence>
<sequence length="474" mass="51440">MTMRDGLAGRNAVPDFPDLVSAPRSRGGLGPRESDLIRRQAQVWFASCGGHDTAKDLGADAGEDIATAEVDGDGLLAILRAKAARAQRDPGYAAELEWAARAGQDDEDDGLLDDDDLLAETEDLCGCEAAEEARAAALVGMGKSAYLVARFAAVYLLSRSRVSEAVKVTPARRDHRAFTDVLRRWEVNVDCTLRRLSERWLPKAGKVTPPLLDCRDSTDVRRFDKELRALRQLGRRGAEGPSVVTCFEALARVSAENSDADAAAYLGSWYEHRGDPERAMTWYLRSHFAGSEWGTLALARISYDQGARDHAARLLSKAWGTDAAFAQMVLLVVDAARTKKRRDRSAVGPPEELQAVVDRIRAIPPVLPAESFDAGVGQTAGANVLVLHRNGDLPGDVHEHRSDDTPRAQSEGDPSRDVRGLATAGTDTPLLRAQAIGRLVEEVRRLEARLCLSPGGDARPLRDIASRRCGSPDQ</sequence>
<keyword evidence="3" id="KW-1185">Reference proteome</keyword>
<proteinExistence type="predicted"/>
<dbReference type="EMBL" id="BAABHS010000007">
    <property type="protein sequence ID" value="GAA4960943.1"/>
    <property type="molecule type" value="Genomic_DNA"/>
</dbReference>
<dbReference type="InterPro" id="IPR011990">
    <property type="entry name" value="TPR-like_helical_dom_sf"/>
</dbReference>
<evidence type="ECO:0000256" key="1">
    <source>
        <dbReference type="SAM" id="MobiDB-lite"/>
    </source>
</evidence>
<name>A0ABP9H3W5_9ACTN</name>
<feature type="region of interest" description="Disordered" evidence="1">
    <location>
        <begin position="391"/>
        <end position="425"/>
    </location>
</feature>
<reference evidence="3" key="1">
    <citation type="journal article" date="2019" name="Int. J. Syst. Evol. Microbiol.">
        <title>The Global Catalogue of Microorganisms (GCM) 10K type strain sequencing project: providing services to taxonomists for standard genome sequencing and annotation.</title>
        <authorList>
            <consortium name="The Broad Institute Genomics Platform"/>
            <consortium name="The Broad Institute Genome Sequencing Center for Infectious Disease"/>
            <person name="Wu L."/>
            <person name="Ma J."/>
        </authorList>
    </citation>
    <scope>NUCLEOTIDE SEQUENCE [LARGE SCALE GENOMIC DNA]</scope>
    <source>
        <strain evidence="3">JCM 17986</strain>
    </source>
</reference>
<feature type="region of interest" description="Disordered" evidence="1">
    <location>
        <begin position="1"/>
        <end position="33"/>
    </location>
</feature>
<feature type="compositionally biased region" description="Basic and acidic residues" evidence="1">
    <location>
        <begin position="391"/>
        <end position="406"/>
    </location>
</feature>
<organism evidence="2 3">
    <name type="scientific">Yinghuangia aomiensis</name>
    <dbReference type="NCBI Taxonomy" id="676205"/>
    <lineage>
        <taxon>Bacteria</taxon>
        <taxon>Bacillati</taxon>
        <taxon>Actinomycetota</taxon>
        <taxon>Actinomycetes</taxon>
        <taxon>Kitasatosporales</taxon>
        <taxon>Streptomycetaceae</taxon>
        <taxon>Yinghuangia</taxon>
    </lineage>
</organism>
<dbReference type="Proteomes" id="UP001500466">
    <property type="component" value="Unassembled WGS sequence"/>
</dbReference>